<dbReference type="Proteomes" id="UP000000437">
    <property type="component" value="Chromosome 17"/>
</dbReference>
<organism evidence="1 2">
    <name type="scientific">Danio rerio</name>
    <name type="common">Zebrafish</name>
    <name type="synonym">Brachydanio rerio</name>
    <dbReference type="NCBI Taxonomy" id="7955"/>
    <lineage>
        <taxon>Eukaryota</taxon>
        <taxon>Metazoa</taxon>
        <taxon>Chordata</taxon>
        <taxon>Craniata</taxon>
        <taxon>Vertebrata</taxon>
        <taxon>Euteleostomi</taxon>
        <taxon>Actinopterygii</taxon>
        <taxon>Neopterygii</taxon>
        <taxon>Teleostei</taxon>
        <taxon>Ostariophysi</taxon>
        <taxon>Cypriniformes</taxon>
        <taxon>Danionidae</taxon>
        <taxon>Danioninae</taxon>
        <taxon>Danio</taxon>
    </lineage>
</organism>
<evidence type="ECO:0000313" key="1">
    <source>
        <dbReference type="Proteomes" id="UP000000437"/>
    </source>
</evidence>
<dbReference type="RefSeq" id="XP_073783521.1">
    <property type="nucleotide sequence ID" value="XM_073927420.1"/>
</dbReference>
<evidence type="ECO:0000313" key="2">
    <source>
        <dbReference type="RefSeq" id="XP_073783521.1"/>
    </source>
</evidence>
<keyword evidence="1" id="KW-1185">Reference proteome</keyword>
<name>A0AC58HNI9_DANRE</name>
<reference evidence="2" key="1">
    <citation type="submission" date="2025-08" db="UniProtKB">
        <authorList>
            <consortium name="RefSeq"/>
        </authorList>
    </citation>
    <scope>IDENTIFICATION</scope>
    <source>
        <strain evidence="2">Tuebingen</strain>
        <tissue evidence="2">Fibroblasts and whole tissue</tissue>
    </source>
</reference>
<accession>A0AC58HNI9</accession>
<proteinExistence type="predicted"/>
<sequence length="483" mass="54922">MMEAVIMERFISEGKGNGLRALREIKPGEVIYSCKPFAFCVARDFLKTACQSCLKRGESLSRCSQCKTARYCSVQCQKQAWPDHKRECKCLKHLQPRIPTDSVRLVARIIFKLLSQSESDQEELYSIAEHQSHLADMSEEKKEGLKHLCTTLQVYLAEENCDLSRLPSGLDPVSLLARVTCNCFSISDGELQDVGVGLYPRNMFSTIMLQDRAECVSLSPGRGWLCLTAQILHTSTGINRKLLENKSYAGVTMHGMSLLNHDCQPNCIMMFEGKRLTLRAVRVIRSAEELTISYTDILAPSKDRRSQLQEQYHFRCECKRCSTEDKDCEMLSGEKSAWTSIKDSIHHLEQLQSEQHWDELLKESQALLHRHSDVVPDRNIYMLRLLDLAMDACISLDDYETALEYGNRALGPYKLYFSDPHPSRAVELLRVGKLQHFLGRLEEARGSFTQAYSIMSVTHGAAHALTNQVQRRLSECQAELNTL</sequence>
<protein>
    <submittedName>
        <fullName evidence="2">Histone-lysine N-methyltransferase SMYD3 isoform X1</fullName>
    </submittedName>
</protein>
<gene>
    <name evidence="2" type="primary">smyd3</name>
    <name evidence="2" type="synonym">zgc:123202</name>
</gene>